<proteinExistence type="predicted"/>
<dbReference type="RefSeq" id="WP_209990831.1">
    <property type="nucleotide sequence ID" value="NZ_JAGINO010000037.1"/>
</dbReference>
<organism evidence="1 2">
    <name type="scientific">Azospirillum picis</name>
    <dbReference type="NCBI Taxonomy" id="488438"/>
    <lineage>
        <taxon>Bacteria</taxon>
        <taxon>Pseudomonadati</taxon>
        <taxon>Pseudomonadota</taxon>
        <taxon>Alphaproteobacteria</taxon>
        <taxon>Rhodospirillales</taxon>
        <taxon>Azospirillaceae</taxon>
        <taxon>Azospirillum</taxon>
    </lineage>
</organism>
<keyword evidence="2" id="KW-1185">Reference proteome</keyword>
<evidence type="ECO:0000313" key="2">
    <source>
        <dbReference type="Proteomes" id="UP001244552"/>
    </source>
</evidence>
<comment type="caution">
    <text evidence="1">The sequence shown here is derived from an EMBL/GenBank/DDBJ whole genome shotgun (WGS) entry which is preliminary data.</text>
</comment>
<accession>A0ABU0MUJ8</accession>
<evidence type="ECO:0000313" key="1">
    <source>
        <dbReference type="EMBL" id="MDQ0537137.1"/>
    </source>
</evidence>
<name>A0ABU0MUJ8_9PROT</name>
<keyword evidence="1" id="KW-0378">Hydrolase</keyword>
<dbReference type="Proteomes" id="UP001244552">
    <property type="component" value="Unassembled WGS sequence"/>
</dbReference>
<sequence length="112" mass="11727">MSTANEVVDEVYDEFGEDAALTTADGTTVPVVRVRRVAAEHGQQPFARTTFALSASRASRALAVQVRRRDLAGHDLAGAVLVLADGSYDVGTAEPVGIHGIEIRLPLTALAG</sequence>
<dbReference type="EMBL" id="JAUSVU010000039">
    <property type="protein sequence ID" value="MDQ0537137.1"/>
    <property type="molecule type" value="Genomic_DNA"/>
</dbReference>
<protein>
    <submittedName>
        <fullName evidence="1">Alpha/beta hydrolase</fullName>
    </submittedName>
</protein>
<dbReference type="GO" id="GO:0016787">
    <property type="term" value="F:hydrolase activity"/>
    <property type="evidence" value="ECO:0007669"/>
    <property type="project" value="UniProtKB-KW"/>
</dbReference>
<gene>
    <name evidence="1" type="ORF">QO018_006037</name>
</gene>
<reference evidence="1 2" key="1">
    <citation type="submission" date="2023-07" db="EMBL/GenBank/DDBJ databases">
        <title>Genomic Encyclopedia of Type Strains, Phase IV (KMG-IV): sequencing the most valuable type-strain genomes for metagenomic binning, comparative biology and taxonomic classification.</title>
        <authorList>
            <person name="Goeker M."/>
        </authorList>
    </citation>
    <scope>NUCLEOTIDE SEQUENCE [LARGE SCALE GENOMIC DNA]</scope>
    <source>
        <strain evidence="1 2">DSM 19922</strain>
    </source>
</reference>